<keyword evidence="7" id="KW-0136">Cellulose degradation</keyword>
<dbReference type="RefSeq" id="WP_377054850.1">
    <property type="nucleotide sequence ID" value="NZ_JBHLVZ010000084.1"/>
</dbReference>
<dbReference type="Gene3D" id="2.60.40.290">
    <property type="match status" value="2"/>
</dbReference>
<evidence type="ECO:0000256" key="3">
    <source>
        <dbReference type="ARBA" id="ARBA00022729"/>
    </source>
</evidence>
<keyword evidence="9" id="KW-0326">Glycosidase</keyword>
<keyword evidence="13" id="KW-1185">Reference proteome</keyword>
<keyword evidence="6" id="KW-0106">Calcium</keyword>
<comment type="catalytic activity">
    <reaction evidence="1">
        <text>Endohydrolysis of (1-&gt;4)-beta-D-glucosidic linkages in cellulose, lichenin and cereal beta-D-glucans.</text>
        <dbReference type="EC" id="3.2.1.4"/>
    </reaction>
</comment>
<dbReference type="InterPro" id="IPR018087">
    <property type="entry name" value="Glyco_hydro_5_CS"/>
</dbReference>
<dbReference type="Pfam" id="PF03160">
    <property type="entry name" value="Calx-beta"/>
    <property type="match status" value="3"/>
</dbReference>
<gene>
    <name evidence="12" type="ORF">ACFFIC_23265</name>
</gene>
<dbReference type="PROSITE" id="PS00659">
    <property type="entry name" value="GLYCOSYL_HYDROL_F5"/>
    <property type="match status" value="1"/>
</dbReference>
<dbReference type="InterPro" id="IPR003644">
    <property type="entry name" value="Calx_beta"/>
</dbReference>
<evidence type="ECO:0000256" key="6">
    <source>
        <dbReference type="ARBA" id="ARBA00022837"/>
    </source>
</evidence>
<dbReference type="SMART" id="SM00637">
    <property type="entry name" value="CBD_II"/>
    <property type="match status" value="2"/>
</dbReference>
<evidence type="ECO:0000313" key="13">
    <source>
        <dbReference type="Proteomes" id="UP001589789"/>
    </source>
</evidence>
<keyword evidence="4" id="KW-0677">Repeat</keyword>
<dbReference type="InterPro" id="IPR001919">
    <property type="entry name" value="CBD2"/>
</dbReference>
<protein>
    <recommendedName>
        <fullName evidence="2">cellulase</fullName>
        <ecNumber evidence="2">3.2.1.4</ecNumber>
    </recommendedName>
</protein>
<dbReference type="InterPro" id="IPR001547">
    <property type="entry name" value="Glyco_hydro_5"/>
</dbReference>
<organism evidence="12 13">
    <name type="scientific">Muricoccus vinaceus</name>
    <dbReference type="NCBI Taxonomy" id="424704"/>
    <lineage>
        <taxon>Bacteria</taxon>
        <taxon>Pseudomonadati</taxon>
        <taxon>Pseudomonadota</taxon>
        <taxon>Alphaproteobacteria</taxon>
        <taxon>Acetobacterales</taxon>
        <taxon>Roseomonadaceae</taxon>
        <taxon>Muricoccus</taxon>
    </lineage>
</organism>
<evidence type="ECO:0000256" key="4">
    <source>
        <dbReference type="ARBA" id="ARBA00022737"/>
    </source>
</evidence>
<feature type="domain" description="CBM2" evidence="11">
    <location>
        <begin position="1"/>
        <end position="100"/>
    </location>
</feature>
<dbReference type="Gene3D" id="2.60.40.2030">
    <property type="match status" value="3"/>
</dbReference>
<evidence type="ECO:0000256" key="5">
    <source>
        <dbReference type="ARBA" id="ARBA00022801"/>
    </source>
</evidence>
<dbReference type="EMBL" id="JBHLVZ010000084">
    <property type="protein sequence ID" value="MFC0388437.1"/>
    <property type="molecule type" value="Genomic_DNA"/>
</dbReference>
<keyword evidence="3" id="KW-0732">Signal</keyword>
<dbReference type="InterPro" id="IPR017853">
    <property type="entry name" value="GH"/>
</dbReference>
<dbReference type="SUPFAM" id="SSF51445">
    <property type="entry name" value="(Trans)glycosidases"/>
    <property type="match status" value="1"/>
</dbReference>
<dbReference type="Proteomes" id="UP001589789">
    <property type="component" value="Unassembled WGS sequence"/>
</dbReference>
<evidence type="ECO:0000256" key="2">
    <source>
        <dbReference type="ARBA" id="ARBA00012601"/>
    </source>
</evidence>
<dbReference type="PANTHER" id="PTHR35923">
    <property type="entry name" value="MAJOR EXTRACELLULAR ENDOGLUCANASE"/>
    <property type="match status" value="1"/>
</dbReference>
<keyword evidence="5" id="KW-0378">Hydrolase</keyword>
<comment type="caution">
    <text evidence="12">The sequence shown here is derived from an EMBL/GenBank/DDBJ whole genome shotgun (WGS) entry which is preliminary data.</text>
</comment>
<dbReference type="SMART" id="SM00237">
    <property type="entry name" value="Calx_beta"/>
    <property type="match status" value="3"/>
</dbReference>
<keyword evidence="10" id="KW-0624">Polysaccharide degradation</keyword>
<accession>A0ABV6IXU7</accession>
<dbReference type="Pfam" id="PF00553">
    <property type="entry name" value="CBM_2"/>
    <property type="match status" value="2"/>
</dbReference>
<evidence type="ECO:0000256" key="7">
    <source>
        <dbReference type="ARBA" id="ARBA00023001"/>
    </source>
</evidence>
<feature type="domain" description="CBM2" evidence="11">
    <location>
        <begin position="337"/>
        <end position="444"/>
    </location>
</feature>
<evidence type="ECO:0000259" key="11">
    <source>
        <dbReference type="PROSITE" id="PS51173"/>
    </source>
</evidence>
<dbReference type="SUPFAM" id="SSF141072">
    <property type="entry name" value="CalX-like"/>
    <property type="match status" value="3"/>
</dbReference>
<evidence type="ECO:0000256" key="9">
    <source>
        <dbReference type="ARBA" id="ARBA00023295"/>
    </source>
</evidence>
<name>A0ABV6IXU7_9PROT</name>
<evidence type="ECO:0000256" key="1">
    <source>
        <dbReference type="ARBA" id="ARBA00000966"/>
    </source>
</evidence>
<dbReference type="PANTHER" id="PTHR35923:SF2">
    <property type="entry name" value="ENDOGLUCANASE"/>
    <property type="match status" value="1"/>
</dbReference>
<dbReference type="Gene3D" id="3.20.20.80">
    <property type="entry name" value="Glycosidases"/>
    <property type="match status" value="1"/>
</dbReference>
<evidence type="ECO:0000256" key="8">
    <source>
        <dbReference type="ARBA" id="ARBA00023277"/>
    </source>
</evidence>
<dbReference type="PROSITE" id="PS51173">
    <property type="entry name" value="CBM2"/>
    <property type="match status" value="2"/>
</dbReference>
<sequence length="937" mass="96357">MANRVTYSVTNSWNTGLQASVALTPDQALNGWTLEFDATFDITQIWNARIVSHVGSHYVISNLAWNASVPAGGAVSFGFLASPGAAPASFTVNGQATGGNPPPPVDLPAASVADVSVTEGNAGQTEALFKVTLSKASASAVTLAYATRDGTALAGPDYAAATGTVTFAPGETTKFIRVAVNGDTAVEANEGFALVLSNPTGTTLAAAAATATILNDDTAPVVLPAATVSDISVVEGSVGQKFATFTVNLSRAATTAVSLAYATQDGTAKAGTDYAATTGTLSFAAGETSKTVSVAVLGDTAAEANETFQLALSAASGATLARAAATATIVNDDVAPPTVPATAGTVSYAVASDWGSGFTADVKVGATSMRLDGWTVAFDANFTITNIWGAEIVSHVGTHYVLQNLSYNGGVAPASSVSFGFQASTTAGHDVAQLTLNDRAAGTPPPVAVVPALSIADATATEGNAGSLDQAFTLTLSQASTAAVSVAFTTANGTALAGSDFSVASGAVTFAPGEVSKLIHVAVLGDLVQEATESYSVVLSAASGATIARGTATGTILDNDAAVVTPPPATGHQGFFHTQGNQIVDDAGHAVKIAGVNWFGFETATFAPHGLFARGYTSMMDQMKELGFNTIRLPYSDQLLDPARNTPNGIDYNLNPDLRGLSGLALMDKIVDYAGRIGMKVILDHHRSSAGDGPNGEGLWYDASYGEAKWIENWKMLAQHYAGNSTVIGGDLANEPHGAAVWGGGGANDWEAAATRAGNAIQSVNPDWLIIVEGTGQNYWWGGDLTGVATNPVTLNVANHVVYSPHDYPNSVYPQPWFGAANFADGLEKVFTDHWGYIYRQNIAPVLLGEFGSRLSDPKDVTWLSRLVSYLDGDFNADGRTDIAAGQQGMSWTWWSWNPDSGDTGGILGDDWRTVNQAKLAALQPILADASPLSGGA</sequence>
<reference evidence="12 13" key="1">
    <citation type="submission" date="2024-09" db="EMBL/GenBank/DDBJ databases">
        <authorList>
            <person name="Sun Q."/>
            <person name="Mori K."/>
        </authorList>
    </citation>
    <scope>NUCLEOTIDE SEQUENCE [LARGE SCALE GENOMIC DNA]</scope>
    <source>
        <strain evidence="12 13">CCM 7468</strain>
    </source>
</reference>
<keyword evidence="8" id="KW-0119">Carbohydrate metabolism</keyword>
<dbReference type="EC" id="3.2.1.4" evidence="2"/>
<evidence type="ECO:0000313" key="12">
    <source>
        <dbReference type="EMBL" id="MFC0388437.1"/>
    </source>
</evidence>
<dbReference type="InterPro" id="IPR038081">
    <property type="entry name" value="CalX-like_sf"/>
</dbReference>
<dbReference type="Pfam" id="PF00150">
    <property type="entry name" value="Cellulase"/>
    <property type="match status" value="1"/>
</dbReference>
<evidence type="ECO:0000256" key="10">
    <source>
        <dbReference type="ARBA" id="ARBA00023326"/>
    </source>
</evidence>
<dbReference type="InterPro" id="IPR012291">
    <property type="entry name" value="CBM2_carb-bd_dom_sf"/>
</dbReference>
<dbReference type="SUPFAM" id="SSF49384">
    <property type="entry name" value="Carbohydrate-binding domain"/>
    <property type="match status" value="2"/>
</dbReference>
<proteinExistence type="predicted"/>
<dbReference type="InterPro" id="IPR008965">
    <property type="entry name" value="CBM2/CBM3_carb-bd_dom_sf"/>
</dbReference>